<protein>
    <submittedName>
        <fullName evidence="5">Long-chain acyl-CoA synthetase</fullName>
    </submittedName>
</protein>
<dbReference type="GO" id="GO:0006631">
    <property type="term" value="P:fatty acid metabolic process"/>
    <property type="evidence" value="ECO:0007669"/>
    <property type="project" value="TreeGrafter"/>
</dbReference>
<evidence type="ECO:0000256" key="2">
    <source>
        <dbReference type="ARBA" id="ARBA00022598"/>
    </source>
</evidence>
<comment type="caution">
    <text evidence="5">The sequence shown here is derived from an EMBL/GenBank/DDBJ whole genome shotgun (WGS) entry which is preliminary data.</text>
</comment>
<dbReference type="InterPro" id="IPR042099">
    <property type="entry name" value="ANL_N_sf"/>
</dbReference>
<dbReference type="OrthoDB" id="9803968at2"/>
<name>A0A2T0VWD7_9RHOB</name>
<evidence type="ECO:0000256" key="1">
    <source>
        <dbReference type="ARBA" id="ARBA00006432"/>
    </source>
</evidence>
<organism evidence="5 6">
    <name type="scientific">Yoonia maritima</name>
    <dbReference type="NCBI Taxonomy" id="1435347"/>
    <lineage>
        <taxon>Bacteria</taxon>
        <taxon>Pseudomonadati</taxon>
        <taxon>Pseudomonadota</taxon>
        <taxon>Alphaproteobacteria</taxon>
        <taxon>Rhodobacterales</taxon>
        <taxon>Paracoccaceae</taxon>
        <taxon>Yoonia</taxon>
    </lineage>
</organism>
<dbReference type="InterPro" id="IPR025110">
    <property type="entry name" value="AMP-bd_C"/>
</dbReference>
<dbReference type="InterPro" id="IPR045851">
    <property type="entry name" value="AMP-bd_C_sf"/>
</dbReference>
<dbReference type="Gene3D" id="3.40.50.12780">
    <property type="entry name" value="N-terminal domain of ligase-like"/>
    <property type="match status" value="1"/>
</dbReference>
<sequence length="391" mass="42222">MKNEMKFTLGRHSEILTPDVPGIDVLFDCLRRGATIKASQSAGEPIAAGGVRPQWLMCETSGSSGQPKVIRRKPDTWNKSFAIASDRFSISSDDTYATLGALGHSLTLYATVEALSLGADICSLTNLGPQRQVRAVQSFGVSILYATPTQLSLLLKGAALAQISALPHVRHIFSGGGKLSSRVKDALHRLFPAAHVHEIFGASETSFITMSDENTPPGSVGRLYPGVQLRIATTDNASAGELWVASPYLFDGYEAGDHPDTQWDGAYLSIGEMGYMDGNGYLFLSGRKNRMVTVADTNVFPEEVERCVMQLDAAQQCAVVTAPDKKRGNRLICFVQSIDESLTPAVVHRHCQMIVGQHSVPKDIRIVDKIPMLAAGKPDLQLLREIVAADG</sequence>
<evidence type="ECO:0000313" key="5">
    <source>
        <dbReference type="EMBL" id="PRY76224.1"/>
    </source>
</evidence>
<evidence type="ECO:0000259" key="3">
    <source>
        <dbReference type="Pfam" id="PF00501"/>
    </source>
</evidence>
<proteinExistence type="inferred from homology"/>
<gene>
    <name evidence="5" type="ORF">CLV80_10922</name>
</gene>
<dbReference type="PANTHER" id="PTHR43201">
    <property type="entry name" value="ACYL-COA SYNTHETASE"/>
    <property type="match status" value="1"/>
</dbReference>
<evidence type="ECO:0000313" key="6">
    <source>
        <dbReference type="Proteomes" id="UP000238007"/>
    </source>
</evidence>
<dbReference type="Pfam" id="PF13193">
    <property type="entry name" value="AMP-binding_C"/>
    <property type="match status" value="1"/>
</dbReference>
<dbReference type="Pfam" id="PF00501">
    <property type="entry name" value="AMP-binding"/>
    <property type="match status" value="1"/>
</dbReference>
<feature type="domain" description="AMP-dependent synthetase/ligase" evidence="3">
    <location>
        <begin position="60"/>
        <end position="253"/>
    </location>
</feature>
<comment type="similarity">
    <text evidence="1">Belongs to the ATP-dependent AMP-binding enzyme family.</text>
</comment>
<keyword evidence="6" id="KW-1185">Reference proteome</keyword>
<dbReference type="GO" id="GO:0031956">
    <property type="term" value="F:medium-chain fatty acid-CoA ligase activity"/>
    <property type="evidence" value="ECO:0007669"/>
    <property type="project" value="TreeGrafter"/>
</dbReference>
<dbReference type="Gene3D" id="3.30.300.30">
    <property type="match status" value="1"/>
</dbReference>
<feature type="domain" description="AMP-binding enzyme C-terminal" evidence="4">
    <location>
        <begin position="303"/>
        <end position="377"/>
    </location>
</feature>
<reference evidence="5 6" key="1">
    <citation type="submission" date="2018-03" db="EMBL/GenBank/DDBJ databases">
        <title>Genomic Encyclopedia of Archaeal and Bacterial Type Strains, Phase II (KMG-II): from individual species to whole genera.</title>
        <authorList>
            <person name="Goeker M."/>
        </authorList>
    </citation>
    <scope>NUCLEOTIDE SEQUENCE [LARGE SCALE GENOMIC DNA]</scope>
    <source>
        <strain evidence="5 6">DSM 101533</strain>
    </source>
</reference>
<dbReference type="EMBL" id="PVTP01000009">
    <property type="protein sequence ID" value="PRY76224.1"/>
    <property type="molecule type" value="Genomic_DNA"/>
</dbReference>
<dbReference type="SUPFAM" id="SSF56801">
    <property type="entry name" value="Acetyl-CoA synthetase-like"/>
    <property type="match status" value="1"/>
</dbReference>
<dbReference type="PANTHER" id="PTHR43201:SF5">
    <property type="entry name" value="MEDIUM-CHAIN ACYL-COA LIGASE ACSF2, MITOCHONDRIAL"/>
    <property type="match status" value="1"/>
</dbReference>
<dbReference type="Proteomes" id="UP000238007">
    <property type="component" value="Unassembled WGS sequence"/>
</dbReference>
<evidence type="ECO:0000259" key="4">
    <source>
        <dbReference type="Pfam" id="PF13193"/>
    </source>
</evidence>
<dbReference type="InterPro" id="IPR000873">
    <property type="entry name" value="AMP-dep_synth/lig_dom"/>
</dbReference>
<accession>A0A2T0VWD7</accession>
<dbReference type="AlphaFoldDB" id="A0A2T0VWD7"/>
<keyword evidence="2" id="KW-0436">Ligase</keyword>